<dbReference type="GO" id="GO:0055085">
    <property type="term" value="P:transmembrane transport"/>
    <property type="evidence" value="ECO:0007669"/>
    <property type="project" value="InterPro"/>
</dbReference>
<feature type="transmembrane region" description="Helical" evidence="7">
    <location>
        <begin position="565"/>
        <end position="582"/>
    </location>
</feature>
<feature type="transmembrane region" description="Helical" evidence="7">
    <location>
        <begin position="676"/>
        <end position="702"/>
    </location>
</feature>
<feature type="transmembrane region" description="Helical" evidence="7">
    <location>
        <begin position="514"/>
        <end position="532"/>
    </location>
</feature>
<dbReference type="InParanoid" id="B4JPX8"/>
<dbReference type="PANTHER" id="PTHR43568:SF1">
    <property type="entry name" value="P PROTEIN"/>
    <property type="match status" value="1"/>
</dbReference>
<evidence type="ECO:0000256" key="2">
    <source>
        <dbReference type="ARBA" id="ARBA00022448"/>
    </source>
</evidence>
<feature type="transmembrane region" description="Helical" evidence="7">
    <location>
        <begin position="246"/>
        <end position="262"/>
    </location>
</feature>
<evidence type="ECO:0000313" key="9">
    <source>
        <dbReference type="EMBL" id="EDV98958.1"/>
    </source>
</evidence>
<dbReference type="InterPro" id="IPR051475">
    <property type="entry name" value="Diverse_Ion_Transporter"/>
</dbReference>
<feature type="transmembrane region" description="Helical" evidence="7">
    <location>
        <begin position="222"/>
        <end position="239"/>
    </location>
</feature>
<dbReference type="AlphaFoldDB" id="B4JPX8"/>
<evidence type="ECO:0000256" key="1">
    <source>
        <dbReference type="ARBA" id="ARBA00004141"/>
    </source>
</evidence>
<evidence type="ECO:0000256" key="5">
    <source>
        <dbReference type="ARBA" id="ARBA00023136"/>
    </source>
</evidence>
<keyword evidence="10" id="KW-1185">Reference proteome</keyword>
<protein>
    <submittedName>
        <fullName evidence="9">GH13602</fullName>
    </submittedName>
</protein>
<name>B4JPX8_DROGR</name>
<evidence type="ECO:0000256" key="4">
    <source>
        <dbReference type="ARBA" id="ARBA00022989"/>
    </source>
</evidence>
<dbReference type="PANTHER" id="PTHR43568">
    <property type="entry name" value="P PROTEIN"/>
    <property type="match status" value="1"/>
</dbReference>
<feature type="transmembrane region" description="Helical" evidence="7">
    <location>
        <begin position="636"/>
        <end position="664"/>
    </location>
</feature>
<evidence type="ECO:0000256" key="7">
    <source>
        <dbReference type="SAM" id="Phobius"/>
    </source>
</evidence>
<comment type="subcellular location">
    <subcellularLocation>
        <location evidence="1">Membrane</location>
        <topology evidence="1">Multi-pass membrane protein</topology>
    </subcellularLocation>
</comment>
<reference evidence="9 10" key="1">
    <citation type="journal article" date="2007" name="Nature">
        <title>Evolution of genes and genomes on the Drosophila phylogeny.</title>
        <authorList>
            <consortium name="Drosophila 12 Genomes Consortium"/>
            <person name="Clark A.G."/>
            <person name="Eisen M.B."/>
            <person name="Smith D.R."/>
            <person name="Bergman C.M."/>
            <person name="Oliver B."/>
            <person name="Markow T.A."/>
            <person name="Kaufman T.C."/>
            <person name="Kellis M."/>
            <person name="Gelbart W."/>
            <person name="Iyer V.N."/>
            <person name="Pollard D.A."/>
            <person name="Sackton T.B."/>
            <person name="Larracuente A.M."/>
            <person name="Singh N.D."/>
            <person name="Abad J.P."/>
            <person name="Abt D.N."/>
            <person name="Adryan B."/>
            <person name="Aguade M."/>
            <person name="Akashi H."/>
            <person name="Anderson W.W."/>
            <person name="Aquadro C.F."/>
            <person name="Ardell D.H."/>
            <person name="Arguello R."/>
            <person name="Artieri C.G."/>
            <person name="Barbash D.A."/>
            <person name="Barker D."/>
            <person name="Barsanti P."/>
            <person name="Batterham P."/>
            <person name="Batzoglou S."/>
            <person name="Begun D."/>
            <person name="Bhutkar A."/>
            <person name="Blanco E."/>
            <person name="Bosak S.A."/>
            <person name="Bradley R.K."/>
            <person name="Brand A.D."/>
            <person name="Brent M.R."/>
            <person name="Brooks A.N."/>
            <person name="Brown R.H."/>
            <person name="Butlin R.K."/>
            <person name="Caggese C."/>
            <person name="Calvi B.R."/>
            <person name="Bernardo de Carvalho A."/>
            <person name="Caspi A."/>
            <person name="Castrezana S."/>
            <person name="Celniker S.E."/>
            <person name="Chang J.L."/>
            <person name="Chapple C."/>
            <person name="Chatterji S."/>
            <person name="Chinwalla A."/>
            <person name="Civetta A."/>
            <person name="Clifton S.W."/>
            <person name="Comeron J.M."/>
            <person name="Costello J.C."/>
            <person name="Coyne J.A."/>
            <person name="Daub J."/>
            <person name="David R.G."/>
            <person name="Delcher A.L."/>
            <person name="Delehaunty K."/>
            <person name="Do C.B."/>
            <person name="Ebling H."/>
            <person name="Edwards K."/>
            <person name="Eickbush T."/>
            <person name="Evans J.D."/>
            <person name="Filipski A."/>
            <person name="Findeiss S."/>
            <person name="Freyhult E."/>
            <person name="Fulton L."/>
            <person name="Fulton R."/>
            <person name="Garcia A.C."/>
            <person name="Gardiner A."/>
            <person name="Garfield D.A."/>
            <person name="Garvin B.E."/>
            <person name="Gibson G."/>
            <person name="Gilbert D."/>
            <person name="Gnerre S."/>
            <person name="Godfrey J."/>
            <person name="Good R."/>
            <person name="Gotea V."/>
            <person name="Gravely B."/>
            <person name="Greenberg A.J."/>
            <person name="Griffiths-Jones S."/>
            <person name="Gross S."/>
            <person name="Guigo R."/>
            <person name="Gustafson E.A."/>
            <person name="Haerty W."/>
            <person name="Hahn M.W."/>
            <person name="Halligan D.L."/>
            <person name="Halpern A.L."/>
            <person name="Halter G.M."/>
            <person name="Han M.V."/>
            <person name="Heger A."/>
            <person name="Hillier L."/>
            <person name="Hinrichs A.S."/>
            <person name="Holmes I."/>
            <person name="Hoskins R.A."/>
            <person name="Hubisz M.J."/>
            <person name="Hultmark D."/>
            <person name="Huntley M.A."/>
            <person name="Jaffe D.B."/>
            <person name="Jagadeeshan S."/>
            <person name="Jeck W.R."/>
            <person name="Johnson J."/>
            <person name="Jones C.D."/>
            <person name="Jordan W.C."/>
            <person name="Karpen G.H."/>
            <person name="Kataoka E."/>
            <person name="Keightley P.D."/>
            <person name="Kheradpour P."/>
            <person name="Kirkness E.F."/>
            <person name="Koerich L.B."/>
            <person name="Kristiansen K."/>
            <person name="Kudrna D."/>
            <person name="Kulathinal R.J."/>
            <person name="Kumar S."/>
            <person name="Kwok R."/>
            <person name="Lander E."/>
            <person name="Langley C.H."/>
            <person name="Lapoint R."/>
            <person name="Lazzaro B.P."/>
            <person name="Lee S.J."/>
            <person name="Levesque L."/>
            <person name="Li R."/>
            <person name="Lin C.F."/>
            <person name="Lin M.F."/>
            <person name="Lindblad-Toh K."/>
            <person name="Llopart A."/>
            <person name="Long M."/>
            <person name="Low L."/>
            <person name="Lozovsky E."/>
            <person name="Lu J."/>
            <person name="Luo M."/>
            <person name="Machado C.A."/>
            <person name="Makalowski W."/>
            <person name="Marzo M."/>
            <person name="Matsuda M."/>
            <person name="Matzkin L."/>
            <person name="McAllister B."/>
            <person name="McBride C.S."/>
            <person name="McKernan B."/>
            <person name="McKernan K."/>
            <person name="Mendez-Lago M."/>
            <person name="Minx P."/>
            <person name="Mollenhauer M.U."/>
            <person name="Montooth K."/>
            <person name="Mount S.M."/>
            <person name="Mu X."/>
            <person name="Myers E."/>
            <person name="Negre B."/>
            <person name="Newfeld S."/>
            <person name="Nielsen R."/>
            <person name="Noor M.A."/>
            <person name="O'Grady P."/>
            <person name="Pachter L."/>
            <person name="Papaceit M."/>
            <person name="Parisi M.J."/>
            <person name="Parisi M."/>
            <person name="Parts L."/>
            <person name="Pedersen J.S."/>
            <person name="Pesole G."/>
            <person name="Phillippy A.M."/>
            <person name="Ponting C.P."/>
            <person name="Pop M."/>
            <person name="Porcelli D."/>
            <person name="Powell J.R."/>
            <person name="Prohaska S."/>
            <person name="Pruitt K."/>
            <person name="Puig M."/>
            <person name="Quesneville H."/>
            <person name="Ram K.R."/>
            <person name="Rand D."/>
            <person name="Rasmussen M.D."/>
            <person name="Reed L.K."/>
            <person name="Reenan R."/>
            <person name="Reily A."/>
            <person name="Remington K.A."/>
            <person name="Rieger T.T."/>
            <person name="Ritchie M.G."/>
            <person name="Robin C."/>
            <person name="Rogers Y.H."/>
            <person name="Rohde C."/>
            <person name="Rozas J."/>
            <person name="Rubenfield M.J."/>
            <person name="Ruiz A."/>
            <person name="Russo S."/>
            <person name="Salzberg S.L."/>
            <person name="Sanchez-Gracia A."/>
            <person name="Saranga D.J."/>
            <person name="Sato H."/>
            <person name="Schaeffer S.W."/>
            <person name="Schatz M.C."/>
            <person name="Schlenke T."/>
            <person name="Schwartz R."/>
            <person name="Segarra C."/>
            <person name="Singh R.S."/>
            <person name="Sirot L."/>
            <person name="Sirota M."/>
            <person name="Sisneros N.B."/>
            <person name="Smith C.D."/>
            <person name="Smith T.F."/>
            <person name="Spieth J."/>
            <person name="Stage D.E."/>
            <person name="Stark A."/>
            <person name="Stephan W."/>
            <person name="Strausberg R.L."/>
            <person name="Strempel S."/>
            <person name="Sturgill D."/>
            <person name="Sutton G."/>
            <person name="Sutton G.G."/>
            <person name="Tao W."/>
            <person name="Teichmann S."/>
            <person name="Tobari Y.N."/>
            <person name="Tomimura Y."/>
            <person name="Tsolas J.M."/>
            <person name="Valente V.L."/>
            <person name="Venter E."/>
            <person name="Venter J.C."/>
            <person name="Vicario S."/>
            <person name="Vieira F.G."/>
            <person name="Vilella A.J."/>
            <person name="Villasante A."/>
            <person name="Walenz B."/>
            <person name="Wang J."/>
            <person name="Wasserman M."/>
            <person name="Watts T."/>
            <person name="Wilson D."/>
            <person name="Wilson R.K."/>
            <person name="Wing R.A."/>
            <person name="Wolfner M.F."/>
            <person name="Wong A."/>
            <person name="Wong G.K."/>
            <person name="Wu C.I."/>
            <person name="Wu G."/>
            <person name="Yamamoto D."/>
            <person name="Yang H.P."/>
            <person name="Yang S.P."/>
            <person name="Yorke J.A."/>
            <person name="Yoshida K."/>
            <person name="Zdobnov E."/>
            <person name="Zhang P."/>
            <person name="Zhang Y."/>
            <person name="Zimin A.V."/>
            <person name="Baldwin J."/>
            <person name="Abdouelleil A."/>
            <person name="Abdulkadir J."/>
            <person name="Abebe A."/>
            <person name="Abera B."/>
            <person name="Abreu J."/>
            <person name="Acer S.C."/>
            <person name="Aftuck L."/>
            <person name="Alexander A."/>
            <person name="An P."/>
            <person name="Anderson E."/>
            <person name="Anderson S."/>
            <person name="Arachi H."/>
            <person name="Azer M."/>
            <person name="Bachantsang P."/>
            <person name="Barry A."/>
            <person name="Bayul T."/>
            <person name="Berlin A."/>
            <person name="Bessette D."/>
            <person name="Bloom T."/>
            <person name="Blye J."/>
            <person name="Boguslavskiy L."/>
            <person name="Bonnet C."/>
            <person name="Boukhgalter B."/>
            <person name="Bourzgui I."/>
            <person name="Brown A."/>
            <person name="Cahill P."/>
            <person name="Channer S."/>
            <person name="Cheshatsang Y."/>
            <person name="Chuda L."/>
            <person name="Citroen M."/>
            <person name="Collymore A."/>
            <person name="Cooke P."/>
            <person name="Costello M."/>
            <person name="D'Aco K."/>
            <person name="Daza R."/>
            <person name="De Haan G."/>
            <person name="DeGray S."/>
            <person name="DeMaso C."/>
            <person name="Dhargay N."/>
            <person name="Dooley K."/>
            <person name="Dooley E."/>
            <person name="Doricent M."/>
            <person name="Dorje P."/>
            <person name="Dorjee K."/>
            <person name="Dupes A."/>
            <person name="Elong R."/>
            <person name="Falk J."/>
            <person name="Farina A."/>
            <person name="Faro S."/>
            <person name="Ferguson D."/>
            <person name="Fisher S."/>
            <person name="Foley C.D."/>
            <person name="Franke A."/>
            <person name="Friedrich D."/>
            <person name="Gadbois L."/>
            <person name="Gearin G."/>
            <person name="Gearin C.R."/>
            <person name="Giannoukos G."/>
            <person name="Goode T."/>
            <person name="Graham J."/>
            <person name="Grandbois E."/>
            <person name="Grewal S."/>
            <person name="Gyaltsen K."/>
            <person name="Hafez N."/>
            <person name="Hagos B."/>
            <person name="Hall J."/>
            <person name="Henson C."/>
            <person name="Hollinger A."/>
            <person name="Honan T."/>
            <person name="Huard M.D."/>
            <person name="Hughes L."/>
            <person name="Hurhula B."/>
            <person name="Husby M.E."/>
            <person name="Kamat A."/>
            <person name="Kanga B."/>
            <person name="Kashin S."/>
            <person name="Khazanovich D."/>
            <person name="Kisner P."/>
            <person name="Lance K."/>
            <person name="Lara M."/>
            <person name="Lee W."/>
            <person name="Lennon N."/>
            <person name="Letendre F."/>
            <person name="LeVine R."/>
            <person name="Lipovsky A."/>
            <person name="Liu X."/>
            <person name="Liu J."/>
            <person name="Liu S."/>
            <person name="Lokyitsang T."/>
            <person name="Lokyitsang Y."/>
            <person name="Lubonja R."/>
            <person name="Lui A."/>
            <person name="MacDonald P."/>
            <person name="Magnisalis V."/>
            <person name="Maru K."/>
            <person name="Matthews C."/>
            <person name="McCusker W."/>
            <person name="McDonough S."/>
            <person name="Mehta T."/>
            <person name="Meldrim J."/>
            <person name="Meneus L."/>
            <person name="Mihai O."/>
            <person name="Mihalev A."/>
            <person name="Mihova T."/>
            <person name="Mittelman R."/>
            <person name="Mlenga V."/>
            <person name="Montmayeur A."/>
            <person name="Mulrain L."/>
            <person name="Navidi A."/>
            <person name="Naylor J."/>
            <person name="Negash T."/>
            <person name="Nguyen T."/>
            <person name="Nguyen N."/>
            <person name="Nicol R."/>
            <person name="Norbu C."/>
            <person name="Norbu N."/>
            <person name="Novod N."/>
            <person name="O'Neill B."/>
            <person name="Osman S."/>
            <person name="Markiewicz E."/>
            <person name="Oyono O.L."/>
            <person name="Patti C."/>
            <person name="Phunkhang P."/>
            <person name="Pierre F."/>
            <person name="Priest M."/>
            <person name="Raghuraman S."/>
            <person name="Rege F."/>
            <person name="Reyes R."/>
            <person name="Rise C."/>
            <person name="Rogov P."/>
            <person name="Ross K."/>
            <person name="Ryan E."/>
            <person name="Settipalli S."/>
            <person name="Shea T."/>
            <person name="Sherpa N."/>
            <person name="Shi L."/>
            <person name="Shih D."/>
            <person name="Sparrow T."/>
            <person name="Spaulding J."/>
            <person name="Stalker J."/>
            <person name="Stange-Thomann N."/>
            <person name="Stavropoulos S."/>
            <person name="Stone C."/>
            <person name="Strader C."/>
            <person name="Tesfaye S."/>
            <person name="Thomson T."/>
            <person name="Thoulutsang Y."/>
            <person name="Thoulutsang D."/>
            <person name="Topham K."/>
            <person name="Topping I."/>
            <person name="Tsamla T."/>
            <person name="Vassiliev H."/>
            <person name="Vo A."/>
            <person name="Wangchuk T."/>
            <person name="Wangdi T."/>
            <person name="Weiand M."/>
            <person name="Wilkinson J."/>
            <person name="Wilson A."/>
            <person name="Yadav S."/>
            <person name="Young G."/>
            <person name="Yu Q."/>
            <person name="Zembek L."/>
            <person name="Zhong D."/>
            <person name="Zimmer A."/>
            <person name="Zwirko Z."/>
            <person name="Jaffe D.B."/>
            <person name="Alvarez P."/>
            <person name="Brockman W."/>
            <person name="Butler J."/>
            <person name="Chin C."/>
            <person name="Gnerre S."/>
            <person name="Grabherr M."/>
            <person name="Kleber M."/>
            <person name="Mauceli E."/>
            <person name="MacCallum I."/>
        </authorList>
    </citation>
    <scope>NUCLEOTIDE SEQUENCE [LARGE SCALE GENOMIC DNA]</scope>
    <source>
        <strain evidence="10">Tucson 15287-2541.00</strain>
    </source>
</reference>
<organism evidence="10">
    <name type="scientific">Drosophila grimshawi</name>
    <name type="common">Hawaiian fruit fly</name>
    <name type="synonym">Idiomyia grimshawi</name>
    <dbReference type="NCBI Taxonomy" id="7222"/>
    <lineage>
        <taxon>Eukaryota</taxon>
        <taxon>Metazoa</taxon>
        <taxon>Ecdysozoa</taxon>
        <taxon>Arthropoda</taxon>
        <taxon>Hexapoda</taxon>
        <taxon>Insecta</taxon>
        <taxon>Pterygota</taxon>
        <taxon>Neoptera</taxon>
        <taxon>Endopterygota</taxon>
        <taxon>Diptera</taxon>
        <taxon>Brachycera</taxon>
        <taxon>Muscomorpha</taxon>
        <taxon>Ephydroidea</taxon>
        <taxon>Drosophilidae</taxon>
        <taxon>Drosophila</taxon>
        <taxon>Hawaiian Drosophila</taxon>
    </lineage>
</organism>
<feature type="transmembrane region" description="Helical" evidence="7">
    <location>
        <begin position="400"/>
        <end position="423"/>
    </location>
</feature>
<keyword evidence="3 7" id="KW-0812">Transmembrane</keyword>
<dbReference type="STRING" id="7222.B4JPX8"/>
<dbReference type="OMA" id="NAWPLIF"/>
<feature type="domain" description="Citrate transporter-like" evidence="8">
    <location>
        <begin position="234"/>
        <end position="642"/>
    </location>
</feature>
<dbReference type="eggNOG" id="KOG2639">
    <property type="taxonomic scope" value="Eukaryota"/>
</dbReference>
<dbReference type="HOGENOM" id="CLU_011920_2_0_1"/>
<sequence>MYIFWNRQENVPASNRTNAPRGNEQQQLPRSQIIRQTAIIIKISIFLVIWFFFTVFLIIIPPYEPSNVLVPLETQSPQVVRIMDEPRSDVITVEVKGPIDPDATLNPQLATKEQPHILVVVECFSEETNTTMWISKPWNVYLDETPQNHKHHVDEEDEDVGVTVKKYIHLEEIQNKWMQRDMQSISRRFSNKQLDVLLLNMHDETASLFVRVNPNPMDMDKAVVWGICLMLLLYVLIIWDIADRTVAALIVSTAAIAVLAMLGERPSLGKIISWIDMETLMLLFAMMIMIAILAETGSFDYLSAFAYQMSRGNILMLLFYLCMFTAFISAFLDNVTMVLLMVPVTIRLCESLELSTPEFVISIAIFSNIGGTFTPVGDPYNVLVATDPHVQKNGLNFGQFVLHMFPCVLISLLLSFGLFYLLIRNKLYNIHELQESLKALQKQDNQLDLDLERRINELQARLKKQQGKDRTNFGATLAEMKANCRIRNKTLFVKCCIAFAFAIILFFLHALMEAVTLCWATMLAAILLMILANRKDIDAVIEGVEWSTLIFFAALFVLTEALTEMGVMDFIGQCTIAIILSVDRSQQLLVSIMLVVWITALSSAVVDNIPLTAMMLKLVIKLNSSPELHLPFAPLIWSLLFGSSFGGNGTLIGASANVVAAGMASQHGYTINFRSFFVIGFPIMLMTVLLATIYLLIAHYWFSWHDSPNRS</sequence>
<keyword evidence="4 7" id="KW-1133">Transmembrane helix</keyword>
<evidence type="ECO:0000256" key="3">
    <source>
        <dbReference type="ARBA" id="ARBA00022692"/>
    </source>
</evidence>
<keyword evidence="6" id="KW-0175">Coiled coil</keyword>
<dbReference type="GO" id="GO:0016020">
    <property type="term" value="C:membrane"/>
    <property type="evidence" value="ECO:0007669"/>
    <property type="project" value="UniProtKB-SubCell"/>
</dbReference>
<keyword evidence="2" id="KW-0813">Transport</keyword>
<dbReference type="OrthoDB" id="442352at2759"/>
<evidence type="ECO:0000256" key="6">
    <source>
        <dbReference type="SAM" id="Coils"/>
    </source>
</evidence>
<dbReference type="PhylomeDB" id="B4JPX8"/>
<proteinExistence type="predicted"/>
<feature type="transmembrane region" description="Helical" evidence="7">
    <location>
        <begin position="539"/>
        <end position="559"/>
    </location>
</feature>
<dbReference type="EMBL" id="CH916372">
    <property type="protein sequence ID" value="EDV98958.1"/>
    <property type="molecule type" value="Genomic_DNA"/>
</dbReference>
<feature type="transmembrane region" description="Helical" evidence="7">
    <location>
        <begin position="594"/>
        <end position="616"/>
    </location>
</feature>
<accession>B4JPX8</accession>
<dbReference type="Proteomes" id="UP000001070">
    <property type="component" value="Unassembled WGS sequence"/>
</dbReference>
<feature type="transmembrane region" description="Helical" evidence="7">
    <location>
        <begin position="491"/>
        <end position="508"/>
    </location>
</feature>
<feature type="transmembrane region" description="Helical" evidence="7">
    <location>
        <begin position="282"/>
        <end position="302"/>
    </location>
</feature>
<gene>
    <name evidence="9" type="primary">Dgri\GH13602</name>
    <name evidence="9" type="ORF">Dgri_GH13602</name>
</gene>
<dbReference type="Pfam" id="PF03600">
    <property type="entry name" value="CitMHS"/>
    <property type="match status" value="1"/>
</dbReference>
<dbReference type="InterPro" id="IPR004680">
    <property type="entry name" value="Cit_transptr-like_dom"/>
</dbReference>
<feature type="transmembrane region" description="Helical" evidence="7">
    <location>
        <begin position="39"/>
        <end position="60"/>
    </location>
</feature>
<feature type="coiled-coil region" evidence="6">
    <location>
        <begin position="423"/>
        <end position="468"/>
    </location>
</feature>
<evidence type="ECO:0000313" key="10">
    <source>
        <dbReference type="Proteomes" id="UP000001070"/>
    </source>
</evidence>
<dbReference type="KEGG" id="dgr:6566736"/>
<dbReference type="CDD" id="cd01116">
    <property type="entry name" value="P_permease"/>
    <property type="match status" value="1"/>
</dbReference>
<feature type="transmembrane region" description="Helical" evidence="7">
    <location>
        <begin position="314"/>
        <end position="332"/>
    </location>
</feature>
<keyword evidence="5 7" id="KW-0472">Membrane</keyword>
<evidence type="ECO:0000259" key="8">
    <source>
        <dbReference type="Pfam" id="PF03600"/>
    </source>
</evidence>